<dbReference type="PROSITE" id="PS00236">
    <property type="entry name" value="NEUROTR_ION_CHANNEL"/>
    <property type="match status" value="1"/>
</dbReference>
<protein>
    <submittedName>
        <fullName evidence="15">Uncharacterized protein</fullName>
    </submittedName>
</protein>
<evidence type="ECO:0000256" key="11">
    <source>
        <dbReference type="RuleBase" id="RU000687"/>
    </source>
</evidence>
<keyword evidence="8" id="KW-0325">Glycoprotein</keyword>
<evidence type="ECO:0000256" key="2">
    <source>
        <dbReference type="ARBA" id="ARBA00009237"/>
    </source>
</evidence>
<feature type="compositionally biased region" description="Polar residues" evidence="12">
    <location>
        <begin position="440"/>
        <end position="449"/>
    </location>
</feature>
<keyword evidence="10 11" id="KW-0407">Ion channel</keyword>
<organism evidence="15 16">
    <name type="scientific">Bursaphelenchus okinawaensis</name>
    <dbReference type="NCBI Taxonomy" id="465554"/>
    <lineage>
        <taxon>Eukaryota</taxon>
        <taxon>Metazoa</taxon>
        <taxon>Ecdysozoa</taxon>
        <taxon>Nematoda</taxon>
        <taxon>Chromadorea</taxon>
        <taxon>Rhabditida</taxon>
        <taxon>Tylenchina</taxon>
        <taxon>Tylenchomorpha</taxon>
        <taxon>Aphelenchoidea</taxon>
        <taxon>Aphelenchoididae</taxon>
        <taxon>Bursaphelenchus</taxon>
    </lineage>
</organism>
<dbReference type="SUPFAM" id="SSF90112">
    <property type="entry name" value="Neurotransmitter-gated ion-channel transmembrane pore"/>
    <property type="match status" value="1"/>
</dbReference>
<evidence type="ECO:0000313" key="15">
    <source>
        <dbReference type="EMBL" id="CAD5219222.1"/>
    </source>
</evidence>
<feature type="transmembrane region" description="Helical" evidence="11">
    <location>
        <begin position="270"/>
        <end position="288"/>
    </location>
</feature>
<evidence type="ECO:0000256" key="10">
    <source>
        <dbReference type="ARBA" id="ARBA00023303"/>
    </source>
</evidence>
<dbReference type="GO" id="GO:0004888">
    <property type="term" value="F:transmembrane signaling receptor activity"/>
    <property type="evidence" value="ECO:0007669"/>
    <property type="project" value="InterPro"/>
</dbReference>
<keyword evidence="4" id="KW-0732">Signal</keyword>
<evidence type="ECO:0000256" key="3">
    <source>
        <dbReference type="ARBA" id="ARBA00022692"/>
    </source>
</evidence>
<evidence type="ECO:0000256" key="9">
    <source>
        <dbReference type="ARBA" id="ARBA00023286"/>
    </source>
</evidence>
<keyword evidence="5 11" id="KW-1133">Transmembrane helix</keyword>
<dbReference type="FunFam" id="2.70.170.10:FF:000031">
    <property type="entry name" value="AcetylCholine Receptor"/>
    <property type="match status" value="1"/>
</dbReference>
<sequence>MVWAKKRSLTADGDFLPHVRLAKDLMDPRRYDSRIRPVMNFTQRTRIVVSMSLYQILAINEKMQNIDLNVWVIQKWRDEFLGWSPLKYGLINNTILPYQRIWLPDTYIYNSVVMNREETERYINAVVTTNYWKKERGAQIMFMYPALYRTSCRIHIRFFPYDLQNCTLIISSWTSDKSSIDYVPEFDTVNLENFIPNEEWVVVSFHMRRKEEKFVCCPEPWVLLEASLVVRRKPLYYIVNLVVPTSVITLVAVTGFFTPASTSNERREKLSLGIDSLLAMSILLTMIAEQMPTISDYVPLFGIFYLAIIIIIFAGTLFSAFILNVHLQKTRNKPIPPLVSFIFFHKVAPFLSLRPPTTLLELWMETGVRIKGLKDADPKLPMRFSTNKRSLGLPAPRKEKEFTFLNGQNGNNEEKRNHLLGSPELFKRSQIETEWEPSKQGPSLNTPKTAQKARNNWKRLAARANAKRKEEQNKISDIPFADGASLAPSTGFEPMNVGPYSARHKVSTASRPQSMLPALQLLYMQQGGGPASGSAADAFLLDAKLRRRYAHEWEFLASVLDRVLLIVFSGLVLLVTAAMIAVGEAIHFSYSLVEDFPQNVTEFNQDF</sequence>
<dbReference type="Gene3D" id="2.70.170.10">
    <property type="entry name" value="Neurotransmitter-gated ion-channel ligand-binding domain"/>
    <property type="match status" value="1"/>
</dbReference>
<evidence type="ECO:0000259" key="13">
    <source>
        <dbReference type="Pfam" id="PF02931"/>
    </source>
</evidence>
<name>A0A811KWG4_9BILA</name>
<feature type="transmembrane region" description="Helical" evidence="11">
    <location>
        <begin position="563"/>
        <end position="582"/>
    </location>
</feature>
<feature type="domain" description="Neurotransmitter-gated ion-channel ligand-binding" evidence="13">
    <location>
        <begin position="20"/>
        <end position="234"/>
    </location>
</feature>
<keyword evidence="7 11" id="KW-0472">Membrane</keyword>
<keyword evidence="16" id="KW-1185">Reference proteome</keyword>
<dbReference type="InterPro" id="IPR018000">
    <property type="entry name" value="Neurotransmitter_ion_chnl_CS"/>
</dbReference>
<dbReference type="PRINTS" id="PR00252">
    <property type="entry name" value="NRIONCHANNEL"/>
</dbReference>
<dbReference type="CDD" id="cd19051">
    <property type="entry name" value="LGIC_TM_cation"/>
    <property type="match status" value="1"/>
</dbReference>
<accession>A0A811KWG4</accession>
<dbReference type="AlphaFoldDB" id="A0A811KWG4"/>
<dbReference type="Proteomes" id="UP000614601">
    <property type="component" value="Unassembled WGS sequence"/>
</dbReference>
<feature type="domain" description="Neurotransmitter-gated ion-channel transmembrane" evidence="14">
    <location>
        <begin position="241"/>
        <end position="466"/>
    </location>
</feature>
<dbReference type="GO" id="GO:0005886">
    <property type="term" value="C:plasma membrane"/>
    <property type="evidence" value="ECO:0007669"/>
    <property type="project" value="UniProtKB-SubCell"/>
</dbReference>
<dbReference type="SUPFAM" id="SSF63712">
    <property type="entry name" value="Nicotinic receptor ligand binding domain-like"/>
    <property type="match status" value="1"/>
</dbReference>
<feature type="transmembrane region" description="Helical" evidence="11">
    <location>
        <begin position="235"/>
        <end position="258"/>
    </location>
</feature>
<dbReference type="EMBL" id="CAJFDH010000004">
    <property type="protein sequence ID" value="CAD5219222.1"/>
    <property type="molecule type" value="Genomic_DNA"/>
</dbReference>
<dbReference type="InterPro" id="IPR006201">
    <property type="entry name" value="Neur_channel"/>
</dbReference>
<dbReference type="InterPro" id="IPR036719">
    <property type="entry name" value="Neuro-gated_channel_TM_sf"/>
</dbReference>
<keyword evidence="6 11" id="KW-0406">Ion transport</keyword>
<feature type="region of interest" description="Disordered" evidence="12">
    <location>
        <begin position="433"/>
        <end position="453"/>
    </location>
</feature>
<evidence type="ECO:0000256" key="5">
    <source>
        <dbReference type="ARBA" id="ARBA00022989"/>
    </source>
</evidence>
<dbReference type="InterPro" id="IPR038050">
    <property type="entry name" value="Neuro_actylchol_rec"/>
</dbReference>
<reference evidence="15" key="1">
    <citation type="submission" date="2020-09" db="EMBL/GenBank/DDBJ databases">
        <authorList>
            <person name="Kikuchi T."/>
        </authorList>
    </citation>
    <scope>NUCLEOTIDE SEQUENCE</scope>
    <source>
        <strain evidence="15">SH1</strain>
    </source>
</reference>
<dbReference type="Pfam" id="PF02932">
    <property type="entry name" value="Neur_chan_memb"/>
    <property type="match status" value="1"/>
</dbReference>
<keyword evidence="9" id="KW-1071">Ligand-gated ion channel</keyword>
<dbReference type="GO" id="GO:0005230">
    <property type="term" value="F:extracellular ligand-gated monoatomic ion channel activity"/>
    <property type="evidence" value="ECO:0007669"/>
    <property type="project" value="InterPro"/>
</dbReference>
<evidence type="ECO:0000256" key="6">
    <source>
        <dbReference type="ARBA" id="ARBA00023065"/>
    </source>
</evidence>
<proteinExistence type="inferred from homology"/>
<dbReference type="Proteomes" id="UP000783686">
    <property type="component" value="Unassembled WGS sequence"/>
</dbReference>
<keyword evidence="3 11" id="KW-0812">Transmembrane</keyword>
<dbReference type="InterPro" id="IPR006029">
    <property type="entry name" value="Neurotrans-gated_channel_TM"/>
</dbReference>
<evidence type="ECO:0000256" key="12">
    <source>
        <dbReference type="SAM" id="MobiDB-lite"/>
    </source>
</evidence>
<dbReference type="OrthoDB" id="410315at2759"/>
<comment type="caution">
    <text evidence="15">The sequence shown here is derived from an EMBL/GenBank/DDBJ whole genome shotgun (WGS) entry which is preliminary data.</text>
</comment>
<evidence type="ECO:0000256" key="8">
    <source>
        <dbReference type="ARBA" id="ARBA00023180"/>
    </source>
</evidence>
<dbReference type="InterPro" id="IPR006202">
    <property type="entry name" value="Neur_chan_lig-bd"/>
</dbReference>
<dbReference type="EMBL" id="CAJFCW020000004">
    <property type="protein sequence ID" value="CAG9112391.1"/>
    <property type="molecule type" value="Genomic_DNA"/>
</dbReference>
<dbReference type="InterPro" id="IPR036734">
    <property type="entry name" value="Neur_chan_lig-bd_sf"/>
</dbReference>
<feature type="transmembrane region" description="Helical" evidence="11">
    <location>
        <begin position="300"/>
        <end position="323"/>
    </location>
</feature>
<gene>
    <name evidence="15" type="ORF">BOKJ2_LOCUS8336</name>
</gene>
<comment type="similarity">
    <text evidence="2">Belongs to the ligand-gated ion channel (TC 1.A.9) family. Acetylcholine receptor (TC 1.A.9.1) subfamily.</text>
</comment>
<dbReference type="CDD" id="cd18997">
    <property type="entry name" value="LGIC_ECD_nAChR"/>
    <property type="match status" value="1"/>
</dbReference>
<evidence type="ECO:0000256" key="1">
    <source>
        <dbReference type="ARBA" id="ARBA00004651"/>
    </source>
</evidence>
<evidence type="ECO:0000256" key="7">
    <source>
        <dbReference type="ARBA" id="ARBA00023136"/>
    </source>
</evidence>
<evidence type="ECO:0000256" key="4">
    <source>
        <dbReference type="ARBA" id="ARBA00022729"/>
    </source>
</evidence>
<dbReference type="Gene3D" id="1.20.58.390">
    <property type="entry name" value="Neurotransmitter-gated ion-channel transmembrane domain"/>
    <property type="match status" value="1"/>
</dbReference>
<keyword evidence="11" id="KW-0813">Transport</keyword>
<comment type="subcellular location">
    <subcellularLocation>
        <location evidence="1">Cell membrane</location>
        <topology evidence="1">Multi-pass membrane protein</topology>
    </subcellularLocation>
</comment>
<dbReference type="PANTHER" id="PTHR18945">
    <property type="entry name" value="NEUROTRANSMITTER GATED ION CHANNEL"/>
    <property type="match status" value="1"/>
</dbReference>
<evidence type="ECO:0000259" key="14">
    <source>
        <dbReference type="Pfam" id="PF02932"/>
    </source>
</evidence>
<dbReference type="Pfam" id="PF02931">
    <property type="entry name" value="Neur_chan_LBD"/>
    <property type="match status" value="1"/>
</dbReference>
<evidence type="ECO:0000313" key="16">
    <source>
        <dbReference type="Proteomes" id="UP000614601"/>
    </source>
</evidence>